<name>A0A2X3DYR1_9HELI</name>
<proteinExistence type="predicted"/>
<dbReference type="AlphaFoldDB" id="A0A2X3DYR1"/>
<protein>
    <submittedName>
        <fullName evidence="1">Uncharacterized protein</fullName>
    </submittedName>
</protein>
<reference evidence="1 2" key="1">
    <citation type="submission" date="2018-06" db="EMBL/GenBank/DDBJ databases">
        <authorList>
            <consortium name="Pathogen Informatics"/>
            <person name="Doyle S."/>
        </authorList>
    </citation>
    <scope>NUCLEOTIDE SEQUENCE [LARGE SCALE GENOMIC DNA]</scope>
    <source>
        <strain evidence="1 2">NCTC13102</strain>
    </source>
</reference>
<accession>A0A2X3DYR1</accession>
<dbReference type="RefSeq" id="WP_112059253.1">
    <property type="nucleotide sequence ID" value="NZ_UAWL01000031.1"/>
</dbReference>
<gene>
    <name evidence="1" type="ORF">NCTC13102_02219</name>
</gene>
<dbReference type="Proteomes" id="UP000250166">
    <property type="component" value="Unassembled WGS sequence"/>
</dbReference>
<evidence type="ECO:0000313" key="2">
    <source>
        <dbReference type="Proteomes" id="UP000250166"/>
    </source>
</evidence>
<evidence type="ECO:0000313" key="1">
    <source>
        <dbReference type="EMBL" id="SQC36412.1"/>
    </source>
</evidence>
<dbReference type="EMBL" id="UAWL01000031">
    <property type="protein sequence ID" value="SQC36412.1"/>
    <property type="molecule type" value="Genomic_DNA"/>
</dbReference>
<sequence length="283" mass="34164">MQTNTSLIKDYIPFDFNNTNKNILKKYPILRKWQEDKHFSFFIESIKEEYSIFLFRTDCYIPEEFEDSSKARIYLIPNSLLYSLEKISKALATNKDLECLSYCFNLYYFYLLKTIKLREEYNDEYLLKDYTELIYKTKTNINLKIQSVHRILREHDLLINKLNESKIPKNKKLKIHQSFINLKLPQNFKLLKTERELYLQGQKQHNCVYTRKEKINRGTSAIYHLDYQGDYTLEISKRKEKFIIFELKGKHNAEPTQEILSYVREELKEKRESIGVNKTNNEL</sequence>
<organism evidence="1 2">
    <name type="scientific">Helicobacter fennelliae</name>
    <dbReference type="NCBI Taxonomy" id="215"/>
    <lineage>
        <taxon>Bacteria</taxon>
        <taxon>Pseudomonadati</taxon>
        <taxon>Campylobacterota</taxon>
        <taxon>Epsilonproteobacteria</taxon>
        <taxon>Campylobacterales</taxon>
        <taxon>Helicobacteraceae</taxon>
        <taxon>Helicobacter</taxon>
    </lineage>
</organism>